<dbReference type="EMBL" id="AGAY01000077">
    <property type="protein sequence ID" value="EGY51458.1"/>
    <property type="molecule type" value="Genomic_DNA"/>
</dbReference>
<name>G4CL24_9NEIS</name>
<keyword evidence="2" id="KW-1185">Reference proteome</keyword>
<dbReference type="PANTHER" id="PTHR35810">
    <property type="entry name" value="CYTOPLASMIC PROTEIN-RELATED"/>
    <property type="match status" value="1"/>
</dbReference>
<dbReference type="Pfam" id="PF13310">
    <property type="entry name" value="Virulence_RhuM"/>
    <property type="match status" value="1"/>
</dbReference>
<accession>G4CL24</accession>
<dbReference type="PATRIC" id="fig|1032488.3.peg.2185"/>
<dbReference type="PANTHER" id="PTHR35810:SF1">
    <property type="entry name" value="CYTOPLASMIC PROTEIN"/>
    <property type="match status" value="1"/>
</dbReference>
<evidence type="ECO:0000313" key="1">
    <source>
        <dbReference type="EMBL" id="EGY51458.1"/>
    </source>
</evidence>
<evidence type="ECO:0000313" key="2">
    <source>
        <dbReference type="Proteomes" id="UP000003019"/>
    </source>
</evidence>
<comment type="caution">
    <text evidence="1">The sequence shown here is derived from an EMBL/GenBank/DDBJ whole genome shotgun (WGS) entry which is preliminary data.</text>
</comment>
<protein>
    <submittedName>
        <fullName evidence="1">Fic family toxin-antitoxin system</fullName>
    </submittedName>
</protein>
<dbReference type="InterPro" id="IPR011204">
    <property type="entry name" value="Virulence_RhuM-like"/>
</dbReference>
<dbReference type="HOGENOM" id="CLU_048266_0_1_4"/>
<proteinExistence type="predicted"/>
<organism evidence="1 2">
    <name type="scientific">Neisseria shayeganii 871</name>
    <dbReference type="NCBI Taxonomy" id="1032488"/>
    <lineage>
        <taxon>Bacteria</taxon>
        <taxon>Pseudomonadati</taxon>
        <taxon>Pseudomonadota</taxon>
        <taxon>Betaproteobacteria</taxon>
        <taxon>Neisseriales</taxon>
        <taxon>Neisseriaceae</taxon>
        <taxon>Neisseria</taxon>
    </lineage>
</organism>
<reference evidence="1 2" key="1">
    <citation type="submission" date="2011-05" db="EMBL/GenBank/DDBJ databases">
        <authorList>
            <person name="Muzny D."/>
            <person name="Qin X."/>
            <person name="Deng J."/>
            <person name="Jiang H."/>
            <person name="Liu Y."/>
            <person name="Qu J."/>
            <person name="Song X.-Z."/>
            <person name="Zhang L."/>
            <person name="Thornton R."/>
            <person name="Coyle M."/>
            <person name="Francisco L."/>
            <person name="Jackson L."/>
            <person name="Javaid M."/>
            <person name="Korchina V."/>
            <person name="Kovar C."/>
            <person name="Mata R."/>
            <person name="Mathew T."/>
            <person name="Ngo R."/>
            <person name="Nguyen L."/>
            <person name="Nguyen N."/>
            <person name="Okwuonu G."/>
            <person name="Ongeri F."/>
            <person name="Pham C."/>
            <person name="Simmons D."/>
            <person name="Wilczek-Boney K."/>
            <person name="Hale W."/>
            <person name="Jakkamsetti A."/>
            <person name="Pham P."/>
            <person name="Ruth R."/>
            <person name="San Lucas F."/>
            <person name="Warren J."/>
            <person name="Zhang J."/>
            <person name="Zhao Z."/>
            <person name="Zhou C."/>
            <person name="Zhu D."/>
            <person name="Lee S."/>
            <person name="Bess C."/>
            <person name="Blankenburg K."/>
            <person name="Forbes L."/>
            <person name="Fu Q."/>
            <person name="Gubbala S."/>
            <person name="Hirani K."/>
            <person name="Jayaseelan J.C."/>
            <person name="Lara F."/>
            <person name="Munidasa M."/>
            <person name="Palculict T."/>
            <person name="Patil S."/>
            <person name="Pu L.-L."/>
            <person name="Saada N."/>
            <person name="Tang L."/>
            <person name="Weissenberger G."/>
            <person name="Zhu Y."/>
            <person name="Hemphill L."/>
            <person name="Shang Y."/>
            <person name="Youmans B."/>
            <person name="Ayvaz T."/>
            <person name="Ross M."/>
            <person name="Santibanez J."/>
            <person name="Aqrawi P."/>
            <person name="Gross S."/>
            <person name="Joshi V."/>
            <person name="Fowler G."/>
            <person name="Nazareth L."/>
            <person name="Reid J."/>
            <person name="Worley K."/>
            <person name="Petrosino J."/>
            <person name="Highlander S."/>
            <person name="Gibbs R."/>
        </authorList>
    </citation>
    <scope>NUCLEOTIDE SEQUENCE [LARGE SCALE GENOMIC DNA]</scope>
    <source>
        <strain evidence="1 2">871</strain>
    </source>
</reference>
<sequence length="170" mass="19407">MCTMTDNTLILYTTSDGLSQFVLRELGGQLWLTQLEIAELYQTSKQNISKHISAVLAEGELQESSVVNSQLTTASDGKNYQTQLYALPMIIAVGYRVRSSRGTQFRQWATRTLGEYLQKGFVLDDERLKNPPLGTLPAPDHFDELLERIRDIRASEKRVYLRVREILKLI</sequence>
<dbReference type="AlphaFoldDB" id="G4CL24"/>
<dbReference type="Proteomes" id="UP000003019">
    <property type="component" value="Unassembled WGS sequence"/>
</dbReference>
<gene>
    <name evidence="1" type="primary">rhuM</name>
    <name evidence="1" type="ORF">HMPREF9371_2315</name>
</gene>
<dbReference type="STRING" id="1032488.HMPREF9371_2315"/>